<evidence type="ECO:0000313" key="2">
    <source>
        <dbReference type="Proteomes" id="UP000091857"/>
    </source>
</evidence>
<accession>A0ACB7IHS3</accession>
<organism evidence="1 2">
    <name type="scientific">Manihot esculenta</name>
    <name type="common">Cassava</name>
    <name type="synonym">Jatropha manihot</name>
    <dbReference type="NCBI Taxonomy" id="3983"/>
    <lineage>
        <taxon>Eukaryota</taxon>
        <taxon>Viridiplantae</taxon>
        <taxon>Streptophyta</taxon>
        <taxon>Embryophyta</taxon>
        <taxon>Tracheophyta</taxon>
        <taxon>Spermatophyta</taxon>
        <taxon>Magnoliopsida</taxon>
        <taxon>eudicotyledons</taxon>
        <taxon>Gunneridae</taxon>
        <taxon>Pentapetalae</taxon>
        <taxon>rosids</taxon>
        <taxon>fabids</taxon>
        <taxon>Malpighiales</taxon>
        <taxon>Euphorbiaceae</taxon>
        <taxon>Crotonoideae</taxon>
        <taxon>Manihoteae</taxon>
        <taxon>Manihot</taxon>
    </lineage>
</organism>
<gene>
    <name evidence="1" type="ORF">MANES_01G272300v8</name>
</gene>
<dbReference type="Proteomes" id="UP000091857">
    <property type="component" value="Chromosome 1"/>
</dbReference>
<keyword evidence="2" id="KW-1185">Reference proteome</keyword>
<name>A0ACB7IHS3_MANES</name>
<protein>
    <submittedName>
        <fullName evidence="1">Uncharacterized protein</fullName>
    </submittedName>
</protein>
<proteinExistence type="predicted"/>
<evidence type="ECO:0000313" key="1">
    <source>
        <dbReference type="EMBL" id="KAG8664026.1"/>
    </source>
</evidence>
<sequence length="615" mass="68190">MADSRSYTKLHLSPEEFQANPSSYTRHKSYSQILCKSLFFLLFLIAIPLFPSQAPKFINQSILTKFWEFVHFLFIGVAVSYGLLSRRNVEVDFDTHSNNFDDPESSYVSRIFHVFPSFEDGYENSCGADEKTVHLSWNSQCYRVGDSTVSVTNGSSVIDEQSKTGSINSENGTEISLEQDENSVGQAWNSQYLQGESVVLVSQANYEIGELEKPEQVAGYEPLRVPVMSSKSKSRSLDSAQFSNGSESISSLIGSSSSSGRIVDEKHFFGDTGNSNTDEKFNGSFPLPSEIPRRSISGRAEMKEIIGPVDGDPSHIQPLSVDETQFQSPKPQSFRSTTASFSSQARSILNSPTELFPSHSVSTDRQNSGTEDSASQSPQTTVYREARLNAFHLRKYTSGSLFKKNLHVTSKDKLKDLSGAREDSLGVKENEQVSLGSDKKPGTIGKATSRGKSLRINRSGLYTAEAIKAEEMSTTHFDDQAGKGSNEAKAVNIRKNEMKGNMSIGISEKNIDTHCNVPMATYAKYLKREKVKCLENVAVESEKDSENNKTNSVPVRLDEGSRTGTEFVSDAGLDPNEVDKKAGEFIAKFREQIRLQKEASVERSRRMRISSKHLR</sequence>
<reference evidence="2" key="1">
    <citation type="journal article" date="2016" name="Nat. Biotechnol.">
        <title>Sequencing wild and cultivated cassava and related species reveals extensive interspecific hybridization and genetic diversity.</title>
        <authorList>
            <person name="Bredeson J.V."/>
            <person name="Lyons J.B."/>
            <person name="Prochnik S.E."/>
            <person name="Wu G.A."/>
            <person name="Ha C.M."/>
            <person name="Edsinger-Gonzales E."/>
            <person name="Grimwood J."/>
            <person name="Schmutz J."/>
            <person name="Rabbi I.Y."/>
            <person name="Egesi C."/>
            <person name="Nauluvula P."/>
            <person name="Lebot V."/>
            <person name="Ndunguru J."/>
            <person name="Mkamilo G."/>
            <person name="Bart R.S."/>
            <person name="Setter T.L."/>
            <person name="Gleadow R.M."/>
            <person name="Kulakow P."/>
            <person name="Ferguson M.E."/>
            <person name="Rounsley S."/>
            <person name="Rokhsar D.S."/>
        </authorList>
    </citation>
    <scope>NUCLEOTIDE SEQUENCE [LARGE SCALE GENOMIC DNA]</scope>
    <source>
        <strain evidence="2">cv. AM560-2</strain>
    </source>
</reference>
<dbReference type="EMBL" id="CM004387">
    <property type="protein sequence ID" value="KAG8664026.1"/>
    <property type="molecule type" value="Genomic_DNA"/>
</dbReference>
<comment type="caution">
    <text evidence="1">The sequence shown here is derived from an EMBL/GenBank/DDBJ whole genome shotgun (WGS) entry which is preliminary data.</text>
</comment>